<name>A0ABD5E4Y5_9ACTN</name>
<dbReference type="EMBL" id="JAVRER010000015">
    <property type="protein sequence ID" value="MDT0416292.1"/>
    <property type="molecule type" value="Genomic_DNA"/>
</dbReference>
<keyword evidence="1" id="KW-0732">Signal</keyword>
<organism evidence="2 3">
    <name type="scientific">Streptomyces evansiae</name>
    <dbReference type="NCBI Taxonomy" id="3075535"/>
    <lineage>
        <taxon>Bacteria</taxon>
        <taxon>Bacillati</taxon>
        <taxon>Actinomycetota</taxon>
        <taxon>Actinomycetes</taxon>
        <taxon>Kitasatosporales</taxon>
        <taxon>Streptomycetaceae</taxon>
        <taxon>Streptomyces</taxon>
    </lineage>
</organism>
<evidence type="ECO:0000313" key="2">
    <source>
        <dbReference type="EMBL" id="MDT0416292.1"/>
    </source>
</evidence>
<comment type="caution">
    <text evidence="2">The sequence shown here is derived from an EMBL/GenBank/DDBJ whole genome shotgun (WGS) entry which is preliminary data.</text>
</comment>
<dbReference type="RefSeq" id="WP_007826832.1">
    <property type="nucleotide sequence ID" value="NZ_JAVRER010000015.1"/>
</dbReference>
<reference evidence="3" key="1">
    <citation type="submission" date="2023-07" db="EMBL/GenBank/DDBJ databases">
        <title>30 novel species of actinomycetes from the DSMZ collection.</title>
        <authorList>
            <person name="Nouioui I."/>
        </authorList>
    </citation>
    <scope>NUCLEOTIDE SEQUENCE [LARGE SCALE GENOMIC DNA]</scope>
    <source>
        <strain evidence="3">DSM 41982</strain>
    </source>
</reference>
<protein>
    <submittedName>
        <fullName evidence="2">Uncharacterized protein</fullName>
    </submittedName>
</protein>
<gene>
    <name evidence="2" type="ORF">RM574_12410</name>
</gene>
<evidence type="ECO:0000256" key="1">
    <source>
        <dbReference type="SAM" id="SignalP"/>
    </source>
</evidence>
<sequence>MKSWRTRTTLGLATVAAAVAIPLTAGTASAAQWHDVAGGPEMYPNLASCQAEIPKAKEYYQDATCVEVNGQVSLWVLY</sequence>
<evidence type="ECO:0000313" key="3">
    <source>
        <dbReference type="Proteomes" id="UP001183607"/>
    </source>
</evidence>
<dbReference type="Proteomes" id="UP001183607">
    <property type="component" value="Unassembled WGS sequence"/>
</dbReference>
<dbReference type="AlphaFoldDB" id="A0ABD5E4Y5"/>
<proteinExistence type="predicted"/>
<feature type="chain" id="PRO_5044741059" evidence="1">
    <location>
        <begin position="31"/>
        <end position="78"/>
    </location>
</feature>
<accession>A0ABD5E4Y5</accession>
<feature type="signal peptide" evidence="1">
    <location>
        <begin position="1"/>
        <end position="30"/>
    </location>
</feature>